<gene>
    <name evidence="2" type="ORF">BKA21_003499</name>
    <name evidence="1" type="ORF">Col01nite_20010</name>
</gene>
<reference evidence="2 3" key="1">
    <citation type="submission" date="2020-07" db="EMBL/GenBank/DDBJ databases">
        <title>Sequencing the genomes of 1000 actinobacteria strains.</title>
        <authorList>
            <person name="Klenk H.-P."/>
        </authorList>
    </citation>
    <scope>NUCLEOTIDE SEQUENCE [LARGE SCALE GENOMIC DNA]</scope>
    <source>
        <strain evidence="2 3">DSM 24482</strain>
    </source>
</reference>
<comment type="caution">
    <text evidence="2">The sequence shown here is derived from an EMBL/GenBank/DDBJ whole genome shotgun (WGS) entry which is preliminary data.</text>
</comment>
<evidence type="ECO:0000313" key="3">
    <source>
        <dbReference type="Proteomes" id="UP000577956"/>
    </source>
</evidence>
<evidence type="ECO:0000313" key="4">
    <source>
        <dbReference type="Proteomes" id="UP000618382"/>
    </source>
</evidence>
<evidence type="ECO:0000313" key="2">
    <source>
        <dbReference type="EMBL" id="NYD87950.1"/>
    </source>
</evidence>
<dbReference type="Pfam" id="PF13279">
    <property type="entry name" value="4HBT_2"/>
    <property type="match status" value="1"/>
</dbReference>
<dbReference type="Proteomes" id="UP000577956">
    <property type="component" value="Unassembled WGS sequence"/>
</dbReference>
<keyword evidence="4" id="KW-1185">Reference proteome</keyword>
<dbReference type="EC" id="3.1.2.-" evidence="2"/>
<name>A0A7Y9K137_9CELL</name>
<dbReference type="PANTHER" id="PTHR31793">
    <property type="entry name" value="4-HYDROXYBENZOYL-COA THIOESTERASE FAMILY MEMBER"/>
    <property type="match status" value="1"/>
</dbReference>
<organism evidence="2 3">
    <name type="scientific">Cellulomonas oligotrophica</name>
    <dbReference type="NCBI Taxonomy" id="931536"/>
    <lineage>
        <taxon>Bacteria</taxon>
        <taxon>Bacillati</taxon>
        <taxon>Actinomycetota</taxon>
        <taxon>Actinomycetes</taxon>
        <taxon>Micrococcales</taxon>
        <taxon>Cellulomonadaceae</taxon>
        <taxon>Cellulomonas</taxon>
    </lineage>
</organism>
<dbReference type="EMBL" id="JACCBK010000001">
    <property type="protein sequence ID" value="NYD87950.1"/>
    <property type="molecule type" value="Genomic_DNA"/>
</dbReference>
<keyword evidence="2" id="KW-0378">Hydrolase</keyword>
<dbReference type="GO" id="GO:0047617">
    <property type="term" value="F:fatty acyl-CoA hydrolase activity"/>
    <property type="evidence" value="ECO:0007669"/>
    <property type="project" value="TreeGrafter"/>
</dbReference>
<dbReference type="Gene3D" id="3.10.129.10">
    <property type="entry name" value="Hotdog Thioesterase"/>
    <property type="match status" value="1"/>
</dbReference>
<dbReference type="SUPFAM" id="SSF54637">
    <property type="entry name" value="Thioesterase/thiol ester dehydrase-isomerase"/>
    <property type="match status" value="1"/>
</dbReference>
<dbReference type="EMBL" id="BONN01000005">
    <property type="protein sequence ID" value="GIG32842.1"/>
    <property type="molecule type" value="Genomic_DNA"/>
</dbReference>
<protein>
    <submittedName>
        <fullName evidence="2">Acyl-CoA thioester hydrolase</fullName>
        <ecNumber evidence="2">3.1.2.-</ecNumber>
    </submittedName>
    <submittedName>
        <fullName evidence="1">Thioesterase</fullName>
    </submittedName>
</protein>
<sequence length="166" mass="18227">MARLEVPVQLRWSDMDAYAHVNNVEMLRLLEEARIEAFWSHPVGPDGTRPDGALPTAVLDAGPGATVSTLVARQEIEYLRPLGYRRAPVVVEMWLGHLGGASIDVCYEVRDAPASAPGSQVFARATTTLVLVDPATGAPRRWGDHERAVWAPYVEAPLVHRRRAQA</sequence>
<dbReference type="PANTHER" id="PTHR31793:SF24">
    <property type="entry name" value="LONG-CHAIN ACYL-COA THIOESTERASE FADM"/>
    <property type="match status" value="1"/>
</dbReference>
<dbReference type="AlphaFoldDB" id="A0A7Y9K137"/>
<evidence type="ECO:0000313" key="1">
    <source>
        <dbReference type="EMBL" id="GIG32842.1"/>
    </source>
</evidence>
<dbReference type="InterPro" id="IPR050563">
    <property type="entry name" value="4-hydroxybenzoyl-CoA_TE"/>
</dbReference>
<accession>A0A7Y9K137</accession>
<proteinExistence type="predicted"/>
<dbReference type="CDD" id="cd00586">
    <property type="entry name" value="4HBT"/>
    <property type="match status" value="1"/>
</dbReference>
<reference evidence="1 4" key="2">
    <citation type="submission" date="2021-01" db="EMBL/GenBank/DDBJ databases">
        <title>Whole genome shotgun sequence of Cellulomonas oligotrophica NBRC 109435.</title>
        <authorList>
            <person name="Komaki H."/>
            <person name="Tamura T."/>
        </authorList>
    </citation>
    <scope>NUCLEOTIDE SEQUENCE [LARGE SCALE GENOMIC DNA]</scope>
    <source>
        <strain evidence="1 4">NBRC 109435</strain>
    </source>
</reference>
<dbReference type="Proteomes" id="UP000618382">
    <property type="component" value="Unassembled WGS sequence"/>
</dbReference>
<dbReference type="RefSeq" id="WP_140460246.1">
    <property type="nucleotide sequence ID" value="NZ_BAABFI010000006.1"/>
</dbReference>
<dbReference type="InterPro" id="IPR029069">
    <property type="entry name" value="HotDog_dom_sf"/>
</dbReference>